<dbReference type="Gramene" id="rna1162">
    <property type="protein sequence ID" value="RHN77681.1"/>
    <property type="gene ID" value="gene1162"/>
</dbReference>
<protein>
    <submittedName>
        <fullName evidence="1">Uncharacterized protein</fullName>
    </submittedName>
</protein>
<comment type="caution">
    <text evidence="1">The sequence shown here is derived from an EMBL/GenBank/DDBJ whole genome shotgun (WGS) entry which is preliminary data.</text>
</comment>
<dbReference type="Proteomes" id="UP000265566">
    <property type="component" value="Chromosome 1"/>
</dbReference>
<name>A0A396JLY9_MEDTR</name>
<organism evidence="1 2">
    <name type="scientific">Medicago truncatula</name>
    <name type="common">Barrel medic</name>
    <name type="synonym">Medicago tribuloides</name>
    <dbReference type="NCBI Taxonomy" id="3880"/>
    <lineage>
        <taxon>Eukaryota</taxon>
        <taxon>Viridiplantae</taxon>
        <taxon>Streptophyta</taxon>
        <taxon>Embryophyta</taxon>
        <taxon>Tracheophyta</taxon>
        <taxon>Spermatophyta</taxon>
        <taxon>Magnoliopsida</taxon>
        <taxon>eudicotyledons</taxon>
        <taxon>Gunneridae</taxon>
        <taxon>Pentapetalae</taxon>
        <taxon>rosids</taxon>
        <taxon>fabids</taxon>
        <taxon>Fabales</taxon>
        <taxon>Fabaceae</taxon>
        <taxon>Papilionoideae</taxon>
        <taxon>50 kb inversion clade</taxon>
        <taxon>NPAAA clade</taxon>
        <taxon>Hologalegina</taxon>
        <taxon>IRL clade</taxon>
        <taxon>Trifolieae</taxon>
        <taxon>Medicago</taxon>
    </lineage>
</organism>
<proteinExistence type="predicted"/>
<evidence type="ECO:0000313" key="2">
    <source>
        <dbReference type="Proteomes" id="UP000265566"/>
    </source>
</evidence>
<sequence length="54" mass="6120">MKSILTEVQNGCIEAGTMQADFGKHATGTLRTRLHLKRWQGNVRMQGKGKIREH</sequence>
<gene>
    <name evidence="1" type="ORF">MtrunA17_Chr1g0157391</name>
</gene>
<accession>A0A396JLY9</accession>
<evidence type="ECO:0000313" key="1">
    <source>
        <dbReference type="EMBL" id="RHN77681.1"/>
    </source>
</evidence>
<reference evidence="2" key="1">
    <citation type="journal article" date="2018" name="Nat. Plants">
        <title>Whole-genome landscape of Medicago truncatula symbiotic genes.</title>
        <authorList>
            <person name="Pecrix Y."/>
            <person name="Staton S.E."/>
            <person name="Sallet E."/>
            <person name="Lelandais-Briere C."/>
            <person name="Moreau S."/>
            <person name="Carrere S."/>
            <person name="Blein T."/>
            <person name="Jardinaud M.F."/>
            <person name="Latrasse D."/>
            <person name="Zouine M."/>
            <person name="Zahm M."/>
            <person name="Kreplak J."/>
            <person name="Mayjonade B."/>
            <person name="Satge C."/>
            <person name="Perez M."/>
            <person name="Cauet S."/>
            <person name="Marande W."/>
            <person name="Chantry-Darmon C."/>
            <person name="Lopez-Roques C."/>
            <person name="Bouchez O."/>
            <person name="Berard A."/>
            <person name="Debelle F."/>
            <person name="Munos S."/>
            <person name="Bendahmane A."/>
            <person name="Berges H."/>
            <person name="Niebel A."/>
            <person name="Buitink J."/>
            <person name="Frugier F."/>
            <person name="Benhamed M."/>
            <person name="Crespi M."/>
            <person name="Gouzy J."/>
            <person name="Gamas P."/>
        </authorList>
    </citation>
    <scope>NUCLEOTIDE SEQUENCE [LARGE SCALE GENOMIC DNA]</scope>
    <source>
        <strain evidence="2">cv. Jemalong A17</strain>
    </source>
</reference>
<dbReference type="AlphaFoldDB" id="A0A396JLY9"/>
<dbReference type="EMBL" id="PSQE01000001">
    <property type="protein sequence ID" value="RHN77681.1"/>
    <property type="molecule type" value="Genomic_DNA"/>
</dbReference>